<keyword evidence="6" id="KW-0201">Cytochrome c-type biogenesis</keyword>
<dbReference type="PANTHER" id="PTHR43653">
    <property type="entry name" value="CYTOCHROME C ASSEMBLY PROTEIN-RELATED"/>
    <property type="match status" value="1"/>
</dbReference>
<evidence type="ECO:0000313" key="14">
    <source>
        <dbReference type="Proteomes" id="UP000554837"/>
    </source>
</evidence>
<dbReference type="EMBL" id="JACHHO010000003">
    <property type="protein sequence ID" value="MBB5205031.1"/>
    <property type="molecule type" value="Genomic_DNA"/>
</dbReference>
<dbReference type="PRINTS" id="PR01410">
    <property type="entry name" value="CCBIOGENESIS"/>
</dbReference>
<feature type="transmembrane region" description="Helical" evidence="10">
    <location>
        <begin position="397"/>
        <end position="417"/>
    </location>
</feature>
<dbReference type="NCBIfam" id="NF007691">
    <property type="entry name" value="PRK10369.1"/>
    <property type="match status" value="1"/>
</dbReference>
<evidence type="ECO:0000256" key="4">
    <source>
        <dbReference type="ARBA" id="ARBA00022519"/>
    </source>
</evidence>
<dbReference type="RefSeq" id="WP_138854947.1">
    <property type="nucleotide sequence ID" value="NZ_CP040709.1"/>
</dbReference>
<evidence type="ECO:0000256" key="1">
    <source>
        <dbReference type="ARBA" id="ARBA00004429"/>
    </source>
</evidence>
<feature type="transmembrane region" description="Helical" evidence="10">
    <location>
        <begin position="316"/>
        <end position="335"/>
    </location>
</feature>
<feature type="transmembrane region" description="Helical" evidence="10">
    <location>
        <begin position="429"/>
        <end position="446"/>
    </location>
</feature>
<evidence type="ECO:0000259" key="11">
    <source>
        <dbReference type="Pfam" id="PF01578"/>
    </source>
</evidence>
<dbReference type="InterPro" id="IPR003567">
    <property type="entry name" value="Cyt_c_biogenesis"/>
</dbReference>
<dbReference type="GO" id="GO:0017004">
    <property type="term" value="P:cytochrome complex assembly"/>
    <property type="evidence" value="ECO:0007669"/>
    <property type="project" value="UniProtKB-KW"/>
</dbReference>
<evidence type="ECO:0000256" key="10">
    <source>
        <dbReference type="SAM" id="Phobius"/>
    </source>
</evidence>
<feature type="transmembrane region" description="Helical" evidence="10">
    <location>
        <begin position="278"/>
        <end position="296"/>
    </location>
</feature>
<keyword evidence="7 10" id="KW-1133">Transmembrane helix</keyword>
<feature type="transmembrane region" description="Helical" evidence="10">
    <location>
        <begin position="356"/>
        <end position="377"/>
    </location>
</feature>
<dbReference type="PRINTS" id="PR01411">
    <property type="entry name" value="CCMFBIOGNSIS"/>
</dbReference>
<evidence type="ECO:0000256" key="8">
    <source>
        <dbReference type="ARBA" id="ARBA00023136"/>
    </source>
</evidence>
<comment type="similarity">
    <text evidence="2">Belongs to the CcmF/CycK/Ccl1/NrfE/CcsA family.</text>
</comment>
<dbReference type="PANTHER" id="PTHR43653:SF1">
    <property type="entry name" value="CYTOCHROME C-TYPE BIOGENESIS PROTEIN CCMF"/>
    <property type="match status" value="1"/>
</dbReference>
<dbReference type="GO" id="GO:0015232">
    <property type="term" value="F:heme transmembrane transporter activity"/>
    <property type="evidence" value="ECO:0007669"/>
    <property type="project" value="InterPro"/>
</dbReference>
<feature type="transmembrane region" description="Helical" evidence="10">
    <location>
        <begin position="121"/>
        <end position="142"/>
    </location>
</feature>
<comment type="caution">
    <text evidence="13">The sequence shown here is derived from an EMBL/GenBank/DDBJ whole genome shotgun (WGS) entry which is preliminary data.</text>
</comment>
<dbReference type="InterPro" id="IPR002541">
    <property type="entry name" value="Cyt_c_assembly"/>
</dbReference>
<reference evidence="13 14" key="1">
    <citation type="submission" date="2020-08" db="EMBL/GenBank/DDBJ databases">
        <title>Genomic Encyclopedia of Type Strains, Phase IV (KMG-IV): sequencing the most valuable type-strain genomes for metagenomic binning, comparative biology and taxonomic classification.</title>
        <authorList>
            <person name="Goeker M."/>
        </authorList>
    </citation>
    <scope>NUCLEOTIDE SEQUENCE [LARGE SCALE GENOMIC DNA]</scope>
    <source>
        <strain evidence="13 14">DSM 23958</strain>
    </source>
</reference>
<keyword evidence="4" id="KW-0997">Cell inner membrane</keyword>
<feature type="transmembrane region" description="Helical" evidence="10">
    <location>
        <begin position="44"/>
        <end position="66"/>
    </location>
</feature>
<evidence type="ECO:0000256" key="6">
    <source>
        <dbReference type="ARBA" id="ARBA00022748"/>
    </source>
</evidence>
<evidence type="ECO:0000256" key="7">
    <source>
        <dbReference type="ARBA" id="ARBA00022989"/>
    </source>
</evidence>
<comment type="function">
    <text evidence="9">Required for the biogenesis of c-type cytochromes. Possible subunit of a heme lyase.</text>
</comment>
<evidence type="ECO:0000259" key="12">
    <source>
        <dbReference type="Pfam" id="PF16327"/>
    </source>
</evidence>
<organism evidence="13 14">
    <name type="scientific">Inhella inkyongensis</name>
    <dbReference type="NCBI Taxonomy" id="392593"/>
    <lineage>
        <taxon>Bacteria</taxon>
        <taxon>Pseudomonadati</taxon>
        <taxon>Pseudomonadota</taxon>
        <taxon>Betaproteobacteria</taxon>
        <taxon>Burkholderiales</taxon>
        <taxon>Sphaerotilaceae</taxon>
        <taxon>Inhella</taxon>
    </lineage>
</organism>
<dbReference type="InterPro" id="IPR032523">
    <property type="entry name" value="CcmF_C"/>
</dbReference>
<feature type="transmembrane region" description="Helical" evidence="10">
    <location>
        <begin position="175"/>
        <end position="195"/>
    </location>
</feature>
<sequence length="667" mass="71829">MIPELGHFALWLALGLALALATLPQLGAARGRSDWIALARPLNAALALAVLAAYAALTWSFVAFDFSVTYVAQHSNSELPLAYRVAAVWGGHEGSLLLWVALLVAWMAAVARFSTQLPEALMARVLAILGALAAGFLLFMLLTSNPFERLIPGLEEGRDLNPLLQDPGMVLHPPMLYMGYVGFAVAYAFAMAALLGGEANSSAWSQWTRWARPWTLAAWISLTLGIALGSWWAYTELGWGGWWFWDPVENASFMPWLVGTALLHSLAVTEKRGAFKSWTVMLAILAFSLSLLGTFLVRSGVLSSVHAFATDPKRGLFILAFLVAVVGGSFSLYAARASKLGLGARFAWLSRETLLLVNNVMLLAAFGAVLLGTLYPLALDALTGQKISVGPPYFDAVFAPLMAPVIFLMVVGPLARWKEDALPSLAKRLRGAAVVSALVAAAHAFGSGALSLGAGLGLLLAWWVLVGSAADLVQRLWPREGLGLMARWAALPRQVLAMQLAHAGVGVFIVGVTLVNSLQVERDVKLAPGEAVTVAGYRFELTALQRIEGANYAGAQGRVRVSQGEKPVAELRPEKRLYRSSEMPMTEAAIDAGWLRDLYVSLGEPVDDGKAWILRVYVKPYIGWIWGGCLLMAWGGWLGASDRRYQREGRQRAAAAAEASALKEQPA</sequence>
<dbReference type="GO" id="GO:0020037">
    <property type="term" value="F:heme binding"/>
    <property type="evidence" value="ECO:0007669"/>
    <property type="project" value="InterPro"/>
</dbReference>
<dbReference type="Pfam" id="PF16327">
    <property type="entry name" value="CcmF_C"/>
    <property type="match status" value="1"/>
</dbReference>
<evidence type="ECO:0000256" key="3">
    <source>
        <dbReference type="ARBA" id="ARBA00022475"/>
    </source>
</evidence>
<dbReference type="AlphaFoldDB" id="A0A840S926"/>
<keyword evidence="5 10" id="KW-0812">Transmembrane</keyword>
<evidence type="ECO:0000256" key="5">
    <source>
        <dbReference type="ARBA" id="ARBA00022692"/>
    </source>
</evidence>
<evidence type="ECO:0000313" key="13">
    <source>
        <dbReference type="EMBL" id="MBB5205031.1"/>
    </source>
</evidence>
<gene>
    <name evidence="13" type="ORF">HNQ51_002350</name>
</gene>
<keyword evidence="14" id="KW-1185">Reference proteome</keyword>
<protein>
    <submittedName>
        <fullName evidence="13">Cytochrome c-type biogenesis protein CcmF</fullName>
    </submittedName>
</protein>
<evidence type="ECO:0000256" key="2">
    <source>
        <dbReference type="ARBA" id="ARBA00009186"/>
    </source>
</evidence>
<feature type="domain" description="Cytochrome c-type biogenesis protein CcmF C-terminal" evidence="12">
    <location>
        <begin position="319"/>
        <end position="643"/>
    </location>
</feature>
<keyword evidence="8 10" id="KW-0472">Membrane</keyword>
<keyword evidence="3" id="KW-1003">Cell membrane</keyword>
<feature type="transmembrane region" description="Helical" evidence="10">
    <location>
        <begin position="6"/>
        <end position="23"/>
    </location>
</feature>
<feature type="transmembrane region" description="Helical" evidence="10">
    <location>
        <begin position="253"/>
        <end position="269"/>
    </location>
</feature>
<dbReference type="InterPro" id="IPR003568">
    <property type="entry name" value="Cyt_c_biogenesis_CcmF"/>
</dbReference>
<feature type="transmembrane region" description="Helical" evidence="10">
    <location>
        <begin position="495"/>
        <end position="515"/>
    </location>
</feature>
<dbReference type="GO" id="GO:0005886">
    <property type="term" value="C:plasma membrane"/>
    <property type="evidence" value="ECO:0007669"/>
    <property type="project" value="UniProtKB-SubCell"/>
</dbReference>
<evidence type="ECO:0000256" key="9">
    <source>
        <dbReference type="ARBA" id="ARBA00037230"/>
    </source>
</evidence>
<dbReference type="OrthoDB" id="9761451at2"/>
<feature type="domain" description="Cytochrome c assembly protein" evidence="11">
    <location>
        <begin position="89"/>
        <end position="299"/>
    </location>
</feature>
<proteinExistence type="inferred from homology"/>
<dbReference type="NCBIfam" id="TIGR00353">
    <property type="entry name" value="nrfE"/>
    <property type="match status" value="1"/>
</dbReference>
<feature type="transmembrane region" description="Helical" evidence="10">
    <location>
        <begin position="86"/>
        <end position="109"/>
    </location>
</feature>
<feature type="transmembrane region" description="Helical" evidence="10">
    <location>
        <begin position="621"/>
        <end position="640"/>
    </location>
</feature>
<accession>A0A840S926</accession>
<dbReference type="Pfam" id="PF01578">
    <property type="entry name" value="Cytochrom_C_asm"/>
    <property type="match status" value="1"/>
</dbReference>
<feature type="transmembrane region" description="Helical" evidence="10">
    <location>
        <begin position="216"/>
        <end position="233"/>
    </location>
</feature>
<dbReference type="Proteomes" id="UP000554837">
    <property type="component" value="Unassembled WGS sequence"/>
</dbReference>
<name>A0A840S926_9BURK</name>
<comment type="subcellular location">
    <subcellularLocation>
        <location evidence="1">Cell inner membrane</location>
        <topology evidence="1">Multi-pass membrane protein</topology>
    </subcellularLocation>
</comment>